<dbReference type="Proteomes" id="UP000295511">
    <property type="component" value="Unassembled WGS sequence"/>
</dbReference>
<organism evidence="1 2">
    <name type="scientific">Arthrobacter terricola</name>
    <dbReference type="NCBI Taxonomy" id="2547396"/>
    <lineage>
        <taxon>Bacteria</taxon>
        <taxon>Bacillati</taxon>
        <taxon>Actinomycetota</taxon>
        <taxon>Actinomycetes</taxon>
        <taxon>Micrococcales</taxon>
        <taxon>Micrococcaceae</taxon>
        <taxon>Arthrobacter</taxon>
    </lineage>
</organism>
<accession>A0A4V6PIC4</accession>
<protein>
    <submittedName>
        <fullName evidence="1">Uncharacterized protein</fullName>
    </submittedName>
</protein>
<dbReference type="AlphaFoldDB" id="A0A4V6PIC4"/>
<dbReference type="EMBL" id="SMRU01000028">
    <property type="protein sequence ID" value="TDF91644.1"/>
    <property type="molecule type" value="Genomic_DNA"/>
</dbReference>
<name>A0A4V6PIC4_9MICC</name>
<evidence type="ECO:0000313" key="1">
    <source>
        <dbReference type="EMBL" id="TDF91644.1"/>
    </source>
</evidence>
<gene>
    <name evidence="1" type="ORF">E1809_20195</name>
</gene>
<dbReference type="RefSeq" id="WP_133206037.1">
    <property type="nucleotide sequence ID" value="NZ_SMRU01000028.1"/>
</dbReference>
<sequence>MRLRRIIGILVILWLLIGAAAAVQRGQFSTPPASCSQAGTIAVTIVSGPLNYLGVNPKIGCQIPSPSP</sequence>
<evidence type="ECO:0000313" key="2">
    <source>
        <dbReference type="Proteomes" id="UP000295511"/>
    </source>
</evidence>
<reference evidence="1 2" key="1">
    <citation type="submission" date="2019-03" db="EMBL/GenBank/DDBJ databases">
        <title>Whole genome sequence of Arthrobacter sp JH1-1.</title>
        <authorList>
            <person name="Trinh H.N."/>
        </authorList>
    </citation>
    <scope>NUCLEOTIDE SEQUENCE [LARGE SCALE GENOMIC DNA]</scope>
    <source>
        <strain evidence="1 2">JH1-1</strain>
    </source>
</reference>
<comment type="caution">
    <text evidence="1">The sequence shown here is derived from an EMBL/GenBank/DDBJ whole genome shotgun (WGS) entry which is preliminary data.</text>
</comment>
<proteinExistence type="predicted"/>
<keyword evidence="2" id="KW-1185">Reference proteome</keyword>
<dbReference type="OrthoDB" id="4950701at2"/>